<accession>A0A1I3D9V9</accession>
<keyword evidence="2" id="KW-0732">Signal</keyword>
<keyword evidence="5" id="KW-1185">Reference proteome</keyword>
<evidence type="ECO:0000256" key="1">
    <source>
        <dbReference type="SAM" id="MobiDB-lite"/>
    </source>
</evidence>
<evidence type="ECO:0000313" key="4">
    <source>
        <dbReference type="EMBL" id="SFH83517.1"/>
    </source>
</evidence>
<evidence type="ECO:0000256" key="2">
    <source>
        <dbReference type="SAM" id="SignalP"/>
    </source>
</evidence>
<dbReference type="Pfam" id="PF22807">
    <property type="entry name" value="TrAA12"/>
    <property type="match status" value="1"/>
</dbReference>
<name>A0A1I3D9V9_9GAMM</name>
<dbReference type="AlphaFoldDB" id="A0A1I3D9V9"/>
<protein>
    <submittedName>
        <fullName evidence="4">Glucose/arabinose dehydrogenase, beta-propeller fold</fullName>
    </submittedName>
</protein>
<dbReference type="InterPro" id="IPR011041">
    <property type="entry name" value="Quinoprot_gluc/sorb_DH_b-prop"/>
</dbReference>
<reference evidence="4 5" key="1">
    <citation type="submission" date="2016-10" db="EMBL/GenBank/DDBJ databases">
        <authorList>
            <person name="de Groot N.N."/>
        </authorList>
    </citation>
    <scope>NUCLEOTIDE SEQUENCE [LARGE SCALE GENOMIC DNA]</scope>
    <source>
        <strain evidence="4 5">CGMCC 1.6848</strain>
    </source>
</reference>
<gene>
    <name evidence="4" type="ORF">SAMN04487959_110104</name>
</gene>
<dbReference type="PANTHER" id="PTHR33546:SF1">
    <property type="entry name" value="LARGE, MULTIFUNCTIONAL SECRETED PROTEIN"/>
    <property type="match status" value="1"/>
</dbReference>
<dbReference type="InterPro" id="IPR011042">
    <property type="entry name" value="6-blade_b-propeller_TolB-like"/>
</dbReference>
<dbReference type="SUPFAM" id="SSF50952">
    <property type="entry name" value="Soluble quinoprotein glucose dehydrogenase"/>
    <property type="match status" value="1"/>
</dbReference>
<dbReference type="InterPro" id="IPR054539">
    <property type="entry name" value="Beta-prop_PDH"/>
</dbReference>
<feature type="domain" description="Pyrroloquinoline quinone-dependent pyranose dehydrogenase beta-propeller" evidence="3">
    <location>
        <begin position="64"/>
        <end position="237"/>
    </location>
</feature>
<proteinExistence type="predicted"/>
<dbReference type="STRING" id="442341.SAMN04487959_110104"/>
<dbReference type="Gene3D" id="2.120.10.30">
    <property type="entry name" value="TolB, C-terminal domain"/>
    <property type="match status" value="1"/>
</dbReference>
<dbReference type="Proteomes" id="UP000199040">
    <property type="component" value="Unassembled WGS sequence"/>
</dbReference>
<sequence length="425" mass="45691">MPLRRPWNTRATMSWSAVGLLTSLLTLPATGLAQSDTLHPVDVAGTEHRLNVPGDVRVEKVASLDAPRMISIGPGGEMFIGSNAYKIYRLAPPYDQADTLAEFDAYPNSVVQRGDYLYVATTDALLRAPYRTGDSPSRDDFSVYAELPGGGGHDTRTLAVGPDNRLYVSLGIQGNCSDQYIGEDYDFEDRRGGILVLDESGDSPTWQAYASGLRNPVGLAWDDTGTLYAINNGPDHWGYETPREVLVRAEEGSFHGMPWFQWVDGEYQRDDCISSEPPRPASEIPQPVATLPARSAPLGLDFMPQGSMLPLDAVTAVHGSWGTQPDGSAAGDPATRREPRIAGIVIDAQGNGQVNDLITGFQDEQGNRWARPTGIAFGPDGALYFTSNSGETGLYRVTFGDGPVGAEPELLGTPNDTEQDAAPSS</sequence>
<organism evidence="4 5">
    <name type="scientific">Modicisalibacter xianhensis</name>
    <dbReference type="NCBI Taxonomy" id="442341"/>
    <lineage>
        <taxon>Bacteria</taxon>
        <taxon>Pseudomonadati</taxon>
        <taxon>Pseudomonadota</taxon>
        <taxon>Gammaproteobacteria</taxon>
        <taxon>Oceanospirillales</taxon>
        <taxon>Halomonadaceae</taxon>
        <taxon>Modicisalibacter</taxon>
    </lineage>
</organism>
<feature type="region of interest" description="Disordered" evidence="1">
    <location>
        <begin position="400"/>
        <end position="425"/>
    </location>
</feature>
<feature type="signal peptide" evidence="2">
    <location>
        <begin position="1"/>
        <end position="33"/>
    </location>
</feature>
<feature type="chain" id="PRO_5011773293" evidence="2">
    <location>
        <begin position="34"/>
        <end position="425"/>
    </location>
</feature>
<dbReference type="PANTHER" id="PTHR33546">
    <property type="entry name" value="LARGE, MULTIFUNCTIONAL SECRETED PROTEIN-RELATED"/>
    <property type="match status" value="1"/>
</dbReference>
<dbReference type="EMBL" id="FOPY01000010">
    <property type="protein sequence ID" value="SFH83517.1"/>
    <property type="molecule type" value="Genomic_DNA"/>
</dbReference>
<evidence type="ECO:0000259" key="3">
    <source>
        <dbReference type="Pfam" id="PF22807"/>
    </source>
</evidence>
<evidence type="ECO:0000313" key="5">
    <source>
        <dbReference type="Proteomes" id="UP000199040"/>
    </source>
</evidence>